<dbReference type="Gene3D" id="3.40.1710.10">
    <property type="entry name" value="abc type-2 transporter like domain"/>
    <property type="match status" value="1"/>
</dbReference>
<organism evidence="8 9">
    <name type="scientific">Veronia pacifica</name>
    <dbReference type="NCBI Taxonomy" id="1080227"/>
    <lineage>
        <taxon>Bacteria</taxon>
        <taxon>Pseudomonadati</taxon>
        <taxon>Pseudomonadota</taxon>
        <taxon>Gammaproteobacteria</taxon>
        <taxon>Vibrionales</taxon>
        <taxon>Vibrionaceae</taxon>
        <taxon>Veronia</taxon>
    </lineage>
</organism>
<evidence type="ECO:0000256" key="6">
    <source>
        <dbReference type="SAM" id="Phobius"/>
    </source>
</evidence>
<dbReference type="PANTHER" id="PTHR30294:SF47">
    <property type="entry name" value="INNER MEMBRANE TRANSPORT PERMEASE YHHJ"/>
    <property type="match status" value="1"/>
</dbReference>
<feature type="transmembrane region" description="Helical" evidence="6">
    <location>
        <begin position="265"/>
        <end position="288"/>
    </location>
</feature>
<dbReference type="InterPro" id="IPR013525">
    <property type="entry name" value="ABC2_TM"/>
</dbReference>
<keyword evidence="5 6" id="KW-0472">Membrane</keyword>
<dbReference type="GO" id="GO:0005886">
    <property type="term" value="C:plasma membrane"/>
    <property type="evidence" value="ECO:0007669"/>
    <property type="project" value="UniProtKB-SubCell"/>
</dbReference>
<feature type="transmembrane region" description="Helical" evidence="6">
    <location>
        <begin position="185"/>
        <end position="210"/>
    </location>
</feature>
<dbReference type="PANTHER" id="PTHR30294">
    <property type="entry name" value="MEMBRANE COMPONENT OF ABC TRANSPORTER YHHJ-RELATED"/>
    <property type="match status" value="1"/>
</dbReference>
<evidence type="ECO:0000256" key="3">
    <source>
        <dbReference type="ARBA" id="ARBA00022692"/>
    </source>
</evidence>
<evidence type="ECO:0000256" key="5">
    <source>
        <dbReference type="ARBA" id="ARBA00023136"/>
    </source>
</evidence>
<evidence type="ECO:0000256" key="1">
    <source>
        <dbReference type="ARBA" id="ARBA00004651"/>
    </source>
</evidence>
<dbReference type="OrthoDB" id="9803577at2"/>
<feature type="transmembrane region" description="Helical" evidence="6">
    <location>
        <begin position="300"/>
        <end position="318"/>
    </location>
</feature>
<evidence type="ECO:0000259" key="7">
    <source>
        <dbReference type="Pfam" id="PF12698"/>
    </source>
</evidence>
<dbReference type="EMBL" id="LYBM01000003">
    <property type="protein sequence ID" value="ODA35736.1"/>
    <property type="molecule type" value="Genomic_DNA"/>
</dbReference>
<sequence length="389" mass="42861">MNNSGFSGLLAQEWRWIRSDRWLTALLSWLPLFLFAVIWLIFSAGTAREMPVAVVDMDNSQLSRALVRYYDASPTVLVSHYSSTHEAAEAMNRGDVFAMVEIPLKFEKQTLRGEKPNVNAMFNSQYILIGKLISSALSQAHSTFAAMVETKGHMMKGTTVSRQALGESVPIRFQMVPLFNAGTNYAQFLVSAVIPAIWQIIIVSAAIFSLTVTDRKVGIEHWLRERPVAKIAAKSIAIFLPLLAMGILFGSVMHFGLGWPMNGSWLILFSAQAMLVLAAIAIGSLLYLGTRDPVRAMSMAAGYTAPAFAFMGVSFPTSEMPAFAQYWRAMLPVSHYVSVQIGQFNYGATLLQSLPHFQALAMFGIAWLLVAMKYRGIRKAAQSVTGVSQ</sequence>
<evidence type="ECO:0000256" key="2">
    <source>
        <dbReference type="ARBA" id="ARBA00022475"/>
    </source>
</evidence>
<accession>A0A1C3ER96</accession>
<dbReference type="STRING" id="1080227.A8L45_03235"/>
<reference evidence="8 9" key="1">
    <citation type="submission" date="2016-05" db="EMBL/GenBank/DDBJ databases">
        <title>Genomic Taxonomy of the Vibrionaceae.</title>
        <authorList>
            <person name="Gomez-Gil B."/>
            <person name="Enciso-Ibarra J."/>
        </authorList>
    </citation>
    <scope>NUCLEOTIDE SEQUENCE [LARGE SCALE GENOMIC DNA]</scope>
    <source>
        <strain evidence="8 9">CAIM 1920</strain>
    </source>
</reference>
<feature type="transmembrane region" description="Helical" evidence="6">
    <location>
        <begin position="21"/>
        <end position="42"/>
    </location>
</feature>
<evidence type="ECO:0000256" key="4">
    <source>
        <dbReference type="ARBA" id="ARBA00022989"/>
    </source>
</evidence>
<comment type="subcellular location">
    <subcellularLocation>
        <location evidence="1">Cell membrane</location>
        <topology evidence="1">Multi-pass membrane protein</topology>
    </subcellularLocation>
</comment>
<dbReference type="AlphaFoldDB" id="A0A1C3ER96"/>
<proteinExistence type="predicted"/>
<evidence type="ECO:0000313" key="8">
    <source>
        <dbReference type="EMBL" id="ODA35736.1"/>
    </source>
</evidence>
<gene>
    <name evidence="8" type="ORF">A8L45_03235</name>
</gene>
<dbReference type="GO" id="GO:0140359">
    <property type="term" value="F:ABC-type transporter activity"/>
    <property type="evidence" value="ECO:0007669"/>
    <property type="project" value="InterPro"/>
</dbReference>
<feature type="domain" description="ABC-2 type transporter transmembrane" evidence="7">
    <location>
        <begin position="26"/>
        <end position="372"/>
    </location>
</feature>
<keyword evidence="9" id="KW-1185">Reference proteome</keyword>
<keyword evidence="2" id="KW-1003">Cell membrane</keyword>
<protein>
    <submittedName>
        <fullName evidence="8">Multidrug ABC transporter permease</fullName>
    </submittedName>
</protein>
<evidence type="ECO:0000313" key="9">
    <source>
        <dbReference type="Proteomes" id="UP000094936"/>
    </source>
</evidence>
<comment type="caution">
    <text evidence="8">The sequence shown here is derived from an EMBL/GenBank/DDBJ whole genome shotgun (WGS) entry which is preliminary data.</text>
</comment>
<name>A0A1C3ER96_9GAMM</name>
<feature type="transmembrane region" description="Helical" evidence="6">
    <location>
        <begin position="354"/>
        <end position="372"/>
    </location>
</feature>
<dbReference type="Pfam" id="PF12698">
    <property type="entry name" value="ABC2_membrane_3"/>
    <property type="match status" value="1"/>
</dbReference>
<keyword evidence="3 6" id="KW-0812">Transmembrane</keyword>
<keyword evidence="4 6" id="KW-1133">Transmembrane helix</keyword>
<feature type="transmembrane region" description="Helical" evidence="6">
    <location>
        <begin position="231"/>
        <end position="253"/>
    </location>
</feature>
<dbReference type="Proteomes" id="UP000094936">
    <property type="component" value="Unassembled WGS sequence"/>
</dbReference>
<dbReference type="InterPro" id="IPR051449">
    <property type="entry name" value="ABC-2_transporter_component"/>
</dbReference>